<feature type="transmembrane region" description="Helical" evidence="6">
    <location>
        <begin position="208"/>
        <end position="234"/>
    </location>
</feature>
<evidence type="ECO:0000256" key="5">
    <source>
        <dbReference type="ARBA" id="ARBA00023136"/>
    </source>
</evidence>
<evidence type="ECO:0000313" key="7">
    <source>
        <dbReference type="EMBL" id="QJP99149.1"/>
    </source>
</evidence>
<dbReference type="PANTHER" id="PTHR40277:SF1">
    <property type="entry name" value="BLL5419 PROTEIN"/>
    <property type="match status" value="1"/>
</dbReference>
<sequence length="315" mass="33946">MNISLRAKPVLLTLAKMAVTGLIFYVIAKKINISQAMSAPVENKLFLVLAFVFALLIVFIQAGRWHLLLNYLGIRSDTGKDIKAVWAGHLLNNVLPTSAIGDVLRSYALRERGAGRTQWVSALLIEKYFAMTTALAVAGVMVVAGQLGDTPIEIKMIVLGCLLIGLCAPVILRLIAILGANVLPNSLVQFLRSLATSLTGAVHSRVGLMALGISFLINVIICLIFFCIAAAMGLQISAVHCMFIVPVFTILAGLPISYGGWGVRELTGIHLLQYYGVPSQIALSTTFLFGLTIFLSSLPGVLALPTFRNVLKRKE</sequence>
<keyword evidence="2" id="KW-1003">Cell membrane</keyword>
<dbReference type="GO" id="GO:0005886">
    <property type="term" value="C:plasma membrane"/>
    <property type="evidence" value="ECO:0007669"/>
    <property type="project" value="UniProtKB-SubCell"/>
</dbReference>
<feature type="transmembrane region" description="Helical" evidence="6">
    <location>
        <begin position="45"/>
        <end position="63"/>
    </location>
</feature>
<accession>A0A6M3ZMG9</accession>
<keyword evidence="3 6" id="KW-0812">Transmembrane</keyword>
<dbReference type="Pfam" id="PF03706">
    <property type="entry name" value="LPG_synthase_TM"/>
    <property type="match status" value="1"/>
</dbReference>
<evidence type="ECO:0000256" key="6">
    <source>
        <dbReference type="SAM" id="Phobius"/>
    </source>
</evidence>
<dbReference type="Proteomes" id="UP000501648">
    <property type="component" value="Chromosome"/>
</dbReference>
<dbReference type="PANTHER" id="PTHR40277">
    <property type="entry name" value="BLL5419 PROTEIN"/>
    <property type="match status" value="1"/>
</dbReference>
<gene>
    <name evidence="7" type="ORF">C798_02545</name>
</gene>
<evidence type="ECO:0000256" key="1">
    <source>
        <dbReference type="ARBA" id="ARBA00004651"/>
    </source>
</evidence>
<dbReference type="AlphaFoldDB" id="A0A6M3ZMG9"/>
<feature type="transmembrane region" description="Helical" evidence="6">
    <location>
        <begin position="281"/>
        <end position="304"/>
    </location>
</feature>
<keyword evidence="5 6" id="KW-0472">Membrane</keyword>
<name>A0A6M3ZMG9_9BURK</name>
<feature type="transmembrane region" description="Helical" evidence="6">
    <location>
        <begin position="12"/>
        <end position="33"/>
    </location>
</feature>
<dbReference type="InterPro" id="IPR022791">
    <property type="entry name" value="L-PG_synthase/AglD"/>
</dbReference>
<organism evidence="7 8">
    <name type="scientific">Herbaspirillum rubrisubalbicans Os34</name>
    <dbReference type="NCBI Taxonomy" id="1235827"/>
    <lineage>
        <taxon>Bacteria</taxon>
        <taxon>Pseudomonadati</taxon>
        <taxon>Pseudomonadota</taxon>
        <taxon>Betaproteobacteria</taxon>
        <taxon>Burkholderiales</taxon>
        <taxon>Oxalobacteraceae</taxon>
        <taxon>Herbaspirillum</taxon>
    </lineage>
</organism>
<evidence type="ECO:0000256" key="3">
    <source>
        <dbReference type="ARBA" id="ARBA00022692"/>
    </source>
</evidence>
<feature type="transmembrane region" description="Helical" evidence="6">
    <location>
        <begin position="241"/>
        <end position="261"/>
    </location>
</feature>
<dbReference type="RefSeq" id="WP_017454312.1">
    <property type="nucleotide sequence ID" value="NZ_CP008956.1"/>
</dbReference>
<evidence type="ECO:0000256" key="2">
    <source>
        <dbReference type="ARBA" id="ARBA00022475"/>
    </source>
</evidence>
<keyword evidence="4 6" id="KW-1133">Transmembrane helix</keyword>
<evidence type="ECO:0000313" key="8">
    <source>
        <dbReference type="Proteomes" id="UP000501648"/>
    </source>
</evidence>
<comment type="subcellular location">
    <subcellularLocation>
        <location evidence="1">Cell membrane</location>
        <topology evidence="1">Multi-pass membrane protein</topology>
    </subcellularLocation>
</comment>
<feature type="transmembrane region" description="Helical" evidence="6">
    <location>
        <begin position="157"/>
        <end position="183"/>
    </location>
</feature>
<feature type="transmembrane region" description="Helical" evidence="6">
    <location>
        <begin position="128"/>
        <end position="145"/>
    </location>
</feature>
<evidence type="ECO:0000256" key="4">
    <source>
        <dbReference type="ARBA" id="ARBA00022989"/>
    </source>
</evidence>
<dbReference type="EMBL" id="CP008956">
    <property type="protein sequence ID" value="QJP99149.1"/>
    <property type="molecule type" value="Genomic_DNA"/>
</dbReference>
<proteinExistence type="predicted"/>
<reference evidence="7 8" key="1">
    <citation type="journal article" date="2012" name="J. Bacteriol.">
        <title>Genome sequence of the pathogenic Herbaspirillum seropedicae strain Os34, isolated from rice roots.</title>
        <authorList>
            <person name="Ye W."/>
            <person name="Ye S."/>
            <person name="Liu J."/>
            <person name="Chang S."/>
            <person name="Chen M."/>
            <person name="Zhu B."/>
            <person name="Guo L."/>
            <person name="An Q."/>
        </authorList>
    </citation>
    <scope>NUCLEOTIDE SEQUENCE [LARGE SCALE GENOMIC DNA]</scope>
    <source>
        <strain evidence="7 8">Os34</strain>
    </source>
</reference>
<protein>
    <submittedName>
        <fullName evidence="7">TIGR00374 family protein</fullName>
    </submittedName>
</protein>
<dbReference type="NCBIfam" id="TIGR00374">
    <property type="entry name" value="flippase-like domain"/>
    <property type="match status" value="1"/>
</dbReference>